<evidence type="ECO:0000256" key="9">
    <source>
        <dbReference type="ARBA" id="ARBA00022848"/>
    </source>
</evidence>
<protein>
    <recommendedName>
        <fullName evidence="5">unspecific monooxygenase</fullName>
        <ecNumber evidence="5">1.14.14.1</ecNumber>
    </recommendedName>
</protein>
<dbReference type="PANTHER" id="PTHR24292:SF45">
    <property type="entry name" value="CYTOCHROME P450 6G1-RELATED"/>
    <property type="match status" value="1"/>
</dbReference>
<organism evidence="18">
    <name type="scientific">Pieris melete</name>
    <name type="common">Gray-veined white butterfly</name>
    <name type="synonym">Artogeia melete</name>
    <dbReference type="NCBI Taxonomy" id="270461"/>
    <lineage>
        <taxon>Eukaryota</taxon>
        <taxon>Metazoa</taxon>
        <taxon>Ecdysozoa</taxon>
        <taxon>Arthropoda</taxon>
        <taxon>Hexapoda</taxon>
        <taxon>Insecta</taxon>
        <taxon>Pterygota</taxon>
        <taxon>Neoptera</taxon>
        <taxon>Endopterygota</taxon>
        <taxon>Lepidoptera</taxon>
        <taxon>Glossata</taxon>
        <taxon>Ditrysia</taxon>
        <taxon>Papilionoidea</taxon>
        <taxon>Pieridae</taxon>
        <taxon>Pierinae</taxon>
        <taxon>Pieris</taxon>
    </lineage>
</organism>
<evidence type="ECO:0000256" key="15">
    <source>
        <dbReference type="PIRSR" id="PIRSR602401-1"/>
    </source>
</evidence>
<dbReference type="InterPro" id="IPR002401">
    <property type="entry name" value="Cyt_P450_E_grp-I"/>
</dbReference>
<dbReference type="PROSITE" id="PS00086">
    <property type="entry name" value="CYTOCHROME_P450"/>
    <property type="match status" value="1"/>
</dbReference>
<dbReference type="CDD" id="cd11056">
    <property type="entry name" value="CYP6-like"/>
    <property type="match status" value="1"/>
</dbReference>
<evidence type="ECO:0000256" key="2">
    <source>
        <dbReference type="ARBA" id="ARBA00004174"/>
    </source>
</evidence>
<comment type="subcellular location">
    <subcellularLocation>
        <location evidence="3">Endoplasmic reticulum membrane</location>
        <topology evidence="3">Peripheral membrane protein</topology>
    </subcellularLocation>
    <subcellularLocation>
        <location evidence="2">Microsome membrane</location>
        <topology evidence="2">Peripheral membrane protein</topology>
    </subcellularLocation>
</comment>
<dbReference type="Gene3D" id="1.10.630.10">
    <property type="entry name" value="Cytochrome P450"/>
    <property type="match status" value="1"/>
</dbReference>
<evidence type="ECO:0000256" key="4">
    <source>
        <dbReference type="ARBA" id="ARBA00010617"/>
    </source>
</evidence>
<dbReference type="EC" id="1.14.14.1" evidence="5"/>
<feature type="non-terminal residue" evidence="18">
    <location>
        <position position="505"/>
    </location>
</feature>
<comment type="cofactor">
    <cofactor evidence="1 15">
        <name>heme</name>
        <dbReference type="ChEBI" id="CHEBI:30413"/>
    </cofactor>
</comment>
<keyword evidence="17" id="KW-0812">Transmembrane</keyword>
<feature type="binding site" description="axial binding residue" evidence="15">
    <location>
        <position position="452"/>
    </location>
    <ligand>
        <name>heme</name>
        <dbReference type="ChEBI" id="CHEBI:30413"/>
    </ligand>
    <ligandPart>
        <name>Fe</name>
        <dbReference type="ChEBI" id="CHEBI:18248"/>
    </ligandPart>
</feature>
<evidence type="ECO:0000256" key="12">
    <source>
        <dbReference type="ARBA" id="ARBA00023033"/>
    </source>
</evidence>
<name>A0A2Z5CT56_PIEME</name>
<keyword evidence="13 17" id="KW-0472">Membrane</keyword>
<evidence type="ECO:0000256" key="1">
    <source>
        <dbReference type="ARBA" id="ARBA00001971"/>
    </source>
</evidence>
<keyword evidence="12 16" id="KW-0503">Monooxygenase</keyword>
<dbReference type="InterPro" id="IPR050476">
    <property type="entry name" value="Insect_CytP450_Detox"/>
</dbReference>
<accession>A0A2Z5CT56</accession>
<dbReference type="PRINTS" id="PR00463">
    <property type="entry name" value="EP450I"/>
</dbReference>
<dbReference type="GO" id="GO:0005789">
    <property type="term" value="C:endoplasmic reticulum membrane"/>
    <property type="evidence" value="ECO:0007669"/>
    <property type="project" value="UniProtKB-SubCell"/>
</dbReference>
<evidence type="ECO:0000256" key="13">
    <source>
        <dbReference type="ARBA" id="ARBA00023136"/>
    </source>
</evidence>
<keyword evidence="8" id="KW-0256">Endoplasmic reticulum</keyword>
<proteinExistence type="evidence at transcript level"/>
<keyword evidence="7 15" id="KW-0479">Metal-binding</keyword>
<comment type="similarity">
    <text evidence="4 16">Belongs to the cytochrome P450 family.</text>
</comment>
<evidence type="ECO:0000256" key="8">
    <source>
        <dbReference type="ARBA" id="ARBA00022824"/>
    </source>
</evidence>
<dbReference type="GO" id="GO:0016712">
    <property type="term" value="F:oxidoreductase activity, acting on paired donors, with incorporation or reduction of molecular oxygen, reduced flavin or flavoprotein as one donor, and incorporation of one atom of oxygen"/>
    <property type="evidence" value="ECO:0007669"/>
    <property type="project" value="UniProtKB-EC"/>
</dbReference>
<keyword evidence="9" id="KW-0492">Microsome</keyword>
<dbReference type="EMBL" id="MG583772">
    <property type="protein sequence ID" value="AXB26402.1"/>
    <property type="molecule type" value="mRNA"/>
</dbReference>
<comment type="catalytic activity">
    <reaction evidence="14">
        <text>an organic molecule + reduced [NADPH--hemoprotein reductase] + O2 = an alcohol + oxidized [NADPH--hemoprotein reductase] + H2O + H(+)</text>
        <dbReference type="Rhea" id="RHEA:17149"/>
        <dbReference type="Rhea" id="RHEA-COMP:11964"/>
        <dbReference type="Rhea" id="RHEA-COMP:11965"/>
        <dbReference type="ChEBI" id="CHEBI:15377"/>
        <dbReference type="ChEBI" id="CHEBI:15378"/>
        <dbReference type="ChEBI" id="CHEBI:15379"/>
        <dbReference type="ChEBI" id="CHEBI:30879"/>
        <dbReference type="ChEBI" id="CHEBI:57618"/>
        <dbReference type="ChEBI" id="CHEBI:58210"/>
        <dbReference type="ChEBI" id="CHEBI:142491"/>
        <dbReference type="EC" id="1.14.14.1"/>
    </reaction>
</comment>
<dbReference type="PRINTS" id="PR00385">
    <property type="entry name" value="P450"/>
</dbReference>
<evidence type="ECO:0000256" key="11">
    <source>
        <dbReference type="ARBA" id="ARBA00023004"/>
    </source>
</evidence>
<evidence type="ECO:0000256" key="7">
    <source>
        <dbReference type="ARBA" id="ARBA00022723"/>
    </source>
</evidence>
<gene>
    <name evidence="18" type="primary">CYP332A16</name>
</gene>
<keyword evidence="6 15" id="KW-0349">Heme</keyword>
<evidence type="ECO:0000256" key="14">
    <source>
        <dbReference type="ARBA" id="ARBA00047827"/>
    </source>
</evidence>
<dbReference type="InterPro" id="IPR017972">
    <property type="entry name" value="Cyt_P450_CS"/>
</dbReference>
<evidence type="ECO:0000256" key="10">
    <source>
        <dbReference type="ARBA" id="ARBA00023002"/>
    </source>
</evidence>
<evidence type="ECO:0000313" key="18">
    <source>
        <dbReference type="EMBL" id="AXB26402.1"/>
    </source>
</evidence>
<dbReference type="GO" id="GO:0005506">
    <property type="term" value="F:iron ion binding"/>
    <property type="evidence" value="ECO:0007669"/>
    <property type="project" value="InterPro"/>
</dbReference>
<dbReference type="GO" id="GO:0020037">
    <property type="term" value="F:heme binding"/>
    <property type="evidence" value="ECO:0007669"/>
    <property type="project" value="InterPro"/>
</dbReference>
<sequence>MMDVQTYKPILQWFLYITVFVLGLVYWLVNRNFNYWANRGIEYVKPSFPLGNLGFIMRKSFWDFCNELKDKYRRDYVGVFLAWKPALFVQTAELARKVLVKDHDSFQDRYLYSGHSDPLGSLNLFTVKNPTWTEMRHELSPMFTSLRLKKITELMNINSEQLVQKVQRDYVDNKKCVNLKELFSMYTSDTVAYSVFGIRVSVLNDQLSPLWAITSHMVKWTFWRGLEFTMIFFVPAVAAFFRMKFFSAPASEYIKKIFWNVAEERKCKGTSNDKDLVNHLLKLKDNLKLPANSDADLADNLMLAQAAVFILGSVETSSTTLSYCLHELAYHPEEQEILFNEIDEAYKRTGKSILEYDDLMEQKYLSGCLRETMRKYPPVAYLDRICNKRYMLNDDVVIEKGTPVFVNVLAIHYDEKNFPEPNKWKPERFTSASDSDNVQFTFMPFGEGPRFCIGKRYGMMQMRTALAQLVHKYKLEPSVPYDVESDPYSVILAPADGGSVKFVPR</sequence>
<evidence type="ECO:0000256" key="5">
    <source>
        <dbReference type="ARBA" id="ARBA00012109"/>
    </source>
</evidence>
<dbReference type="Pfam" id="PF00067">
    <property type="entry name" value="p450"/>
    <property type="match status" value="1"/>
</dbReference>
<dbReference type="InterPro" id="IPR036396">
    <property type="entry name" value="Cyt_P450_sf"/>
</dbReference>
<evidence type="ECO:0000256" key="3">
    <source>
        <dbReference type="ARBA" id="ARBA00004406"/>
    </source>
</evidence>
<dbReference type="FunFam" id="1.10.630.10:FF:000042">
    <property type="entry name" value="Cytochrome P450"/>
    <property type="match status" value="1"/>
</dbReference>
<dbReference type="InterPro" id="IPR001128">
    <property type="entry name" value="Cyt_P450"/>
</dbReference>
<dbReference type="PANTHER" id="PTHR24292">
    <property type="entry name" value="CYTOCHROME P450"/>
    <property type="match status" value="1"/>
</dbReference>
<dbReference type="SUPFAM" id="SSF48264">
    <property type="entry name" value="Cytochrome P450"/>
    <property type="match status" value="1"/>
</dbReference>
<keyword evidence="10 16" id="KW-0560">Oxidoreductase</keyword>
<evidence type="ECO:0000256" key="16">
    <source>
        <dbReference type="RuleBase" id="RU000461"/>
    </source>
</evidence>
<keyword evidence="17" id="KW-1133">Transmembrane helix</keyword>
<dbReference type="AlphaFoldDB" id="A0A2Z5CT56"/>
<feature type="transmembrane region" description="Helical" evidence="17">
    <location>
        <begin position="12"/>
        <end position="29"/>
    </location>
</feature>
<evidence type="ECO:0000256" key="17">
    <source>
        <dbReference type="SAM" id="Phobius"/>
    </source>
</evidence>
<keyword evidence="11 15" id="KW-0408">Iron</keyword>
<reference evidence="18" key="1">
    <citation type="journal article" date="2018" name="J. Mol. Evol.">
        <title>Evolution of the Biosynthetic Pathway for Cyanogenic Glucosides in Lepidoptera.</title>
        <authorList>
            <person name="Zagrobelny M."/>
            <person name="Jensen M.K."/>
            <person name="Vogel H."/>
            <person name="Feyereisen R."/>
            <person name="Bak S."/>
        </authorList>
    </citation>
    <scope>NUCLEOTIDE SEQUENCE</scope>
</reference>
<feature type="transmembrane region" description="Helical" evidence="17">
    <location>
        <begin position="222"/>
        <end position="241"/>
    </location>
</feature>
<evidence type="ECO:0000256" key="6">
    <source>
        <dbReference type="ARBA" id="ARBA00022617"/>
    </source>
</evidence>